<dbReference type="PANTHER" id="PTHR44757:SF2">
    <property type="entry name" value="BIOFILM ARCHITECTURE MAINTENANCE PROTEIN MBAA"/>
    <property type="match status" value="1"/>
</dbReference>
<dbReference type="RefSeq" id="WP_185041897.1">
    <property type="nucleotide sequence ID" value="NZ_BAABFG010000005.1"/>
</dbReference>
<evidence type="ECO:0000313" key="2">
    <source>
        <dbReference type="EMBL" id="MBB4741405.1"/>
    </source>
</evidence>
<dbReference type="InterPro" id="IPR000160">
    <property type="entry name" value="GGDEF_dom"/>
</dbReference>
<dbReference type="SMART" id="SM00267">
    <property type="entry name" value="GGDEF"/>
    <property type="match status" value="1"/>
</dbReference>
<dbReference type="NCBIfam" id="TIGR00254">
    <property type="entry name" value="GGDEF"/>
    <property type="match status" value="1"/>
</dbReference>
<dbReference type="SUPFAM" id="SSF55073">
    <property type="entry name" value="Nucleotide cyclase"/>
    <property type="match status" value="1"/>
</dbReference>
<reference evidence="2 3" key="1">
    <citation type="submission" date="2020-08" db="EMBL/GenBank/DDBJ databases">
        <title>Sequencing the genomes of 1000 actinobacteria strains.</title>
        <authorList>
            <person name="Klenk H.-P."/>
        </authorList>
    </citation>
    <scope>NUCLEOTIDE SEQUENCE [LARGE SCALE GENOMIC DNA]</scope>
    <source>
        <strain evidence="2 3">DSM 45809</strain>
    </source>
</reference>
<proteinExistence type="predicted"/>
<dbReference type="AlphaFoldDB" id="A0A7W7M926"/>
<dbReference type="EMBL" id="JACHNB010000001">
    <property type="protein sequence ID" value="MBB4741405.1"/>
    <property type="molecule type" value="Genomic_DNA"/>
</dbReference>
<dbReference type="InterPro" id="IPR043128">
    <property type="entry name" value="Rev_trsase/Diguanyl_cyclase"/>
</dbReference>
<dbReference type="InterPro" id="IPR029016">
    <property type="entry name" value="GAF-like_dom_sf"/>
</dbReference>
<dbReference type="InterPro" id="IPR029787">
    <property type="entry name" value="Nucleotide_cyclase"/>
</dbReference>
<feature type="domain" description="GGDEF" evidence="1">
    <location>
        <begin position="330"/>
        <end position="462"/>
    </location>
</feature>
<sequence length="473" mass="50358">MTAWSMLQLSEYFSAITRAGDEPTATRVAVQRATEATDAELGAVICGDVLAASVGLGRSPDPALFAGIRSGTETATFPGVGDAFVTVHALAGVHGERLVLARAGEPFSAEERQMLQGMAKVLGLALRGLRTLAAEQQLRLEREREAAARLVLVEALERRELLLETLLRVQRAAGQGAPLGELLDSITTGARALLEVDGGAALVLHDVADPAVLTVASLAGVFRHRDDILHAADRAMATARPVGNGLLAAAPVHIGDRVAGAFVLNKGEGAEVRDAERRDVLAAFSEQASLALTGAHTAAAMHEAHHCPLTRLPNRTLFLQRVERVLAENTGAALLYLDLDLFKQVNDTLGHAAGDELLRGVADRLRAAVRESDMAARFGGDEFAVLLEPIAAEQQAWDIAQRVIDAIGEPFEIAGRQVLTRASVGIAYSGPGRTAERLVEDADLAMYRAKKTRPGTCRAFEPRMRTDLLRPAC</sequence>
<protein>
    <submittedName>
        <fullName evidence="2">Diguanylate cyclase (GGDEF)-like protein</fullName>
    </submittedName>
</protein>
<dbReference type="CDD" id="cd01949">
    <property type="entry name" value="GGDEF"/>
    <property type="match status" value="1"/>
</dbReference>
<dbReference type="SUPFAM" id="SSF55781">
    <property type="entry name" value="GAF domain-like"/>
    <property type="match status" value="1"/>
</dbReference>
<comment type="caution">
    <text evidence="2">The sequence shown here is derived from an EMBL/GenBank/DDBJ whole genome shotgun (WGS) entry which is preliminary data.</text>
</comment>
<keyword evidence="3" id="KW-1185">Reference proteome</keyword>
<dbReference type="Pfam" id="PF00990">
    <property type="entry name" value="GGDEF"/>
    <property type="match status" value="1"/>
</dbReference>
<name>A0A7W7M926_9ACTN</name>
<dbReference type="Proteomes" id="UP000546162">
    <property type="component" value="Unassembled WGS sequence"/>
</dbReference>
<dbReference type="Gene3D" id="3.30.70.270">
    <property type="match status" value="1"/>
</dbReference>
<gene>
    <name evidence="2" type="ORF">BJY16_004864</name>
</gene>
<evidence type="ECO:0000313" key="3">
    <source>
        <dbReference type="Proteomes" id="UP000546162"/>
    </source>
</evidence>
<accession>A0A7W7M926</accession>
<dbReference type="InterPro" id="IPR052155">
    <property type="entry name" value="Biofilm_reg_signaling"/>
</dbReference>
<dbReference type="Gene3D" id="3.30.450.40">
    <property type="match status" value="1"/>
</dbReference>
<evidence type="ECO:0000259" key="1">
    <source>
        <dbReference type="PROSITE" id="PS50887"/>
    </source>
</evidence>
<organism evidence="2 3">
    <name type="scientific">Actinoplanes octamycinicus</name>
    <dbReference type="NCBI Taxonomy" id="135948"/>
    <lineage>
        <taxon>Bacteria</taxon>
        <taxon>Bacillati</taxon>
        <taxon>Actinomycetota</taxon>
        <taxon>Actinomycetes</taxon>
        <taxon>Micromonosporales</taxon>
        <taxon>Micromonosporaceae</taxon>
        <taxon>Actinoplanes</taxon>
    </lineage>
</organism>
<dbReference type="PROSITE" id="PS50887">
    <property type="entry name" value="GGDEF"/>
    <property type="match status" value="1"/>
</dbReference>
<dbReference type="PANTHER" id="PTHR44757">
    <property type="entry name" value="DIGUANYLATE CYCLASE DGCP"/>
    <property type="match status" value="1"/>
</dbReference>